<dbReference type="RefSeq" id="WP_053237317.1">
    <property type="nucleotide sequence ID" value="NZ_CP011125.1"/>
</dbReference>
<dbReference type="SUPFAM" id="SSF53300">
    <property type="entry name" value="vWA-like"/>
    <property type="match status" value="1"/>
</dbReference>
<feature type="transmembrane region" description="Helical" evidence="1">
    <location>
        <begin position="7"/>
        <end position="24"/>
    </location>
</feature>
<proteinExistence type="predicted"/>
<dbReference type="PANTHER" id="PTHR33608">
    <property type="entry name" value="BLL2464 PROTEIN"/>
    <property type="match status" value="1"/>
</dbReference>
<evidence type="ECO:0000313" key="4">
    <source>
        <dbReference type="Proteomes" id="UP000034883"/>
    </source>
</evidence>
<dbReference type="KEGG" id="samy:DB32_007495"/>
<dbReference type="AlphaFoldDB" id="A0A0F6W8W5"/>
<keyword evidence="4" id="KW-1185">Reference proteome</keyword>
<dbReference type="STRING" id="927083.DB32_007495"/>
<feature type="transmembrane region" description="Helical" evidence="1">
    <location>
        <begin position="30"/>
        <end position="50"/>
    </location>
</feature>
<dbReference type="InterPro" id="IPR002881">
    <property type="entry name" value="DUF58"/>
</dbReference>
<accession>A0A0F6W8W5</accession>
<keyword evidence="1" id="KW-0472">Membrane</keyword>
<sequence>MVPTPRLLVVLLAIAPLAILPLAIEPAWIALAVAWVAVAVAVGVDLALLASARLDVALQRPASAGVGRAVRAKAAIDLRAAAPLHGTLRAIAEAPLSASAPIAVRIPRGASELPIDLHADARGTGALREIWLRVTGPLGLVARIEKVDRGAGPIAVVPDVEHVDRTTMAVLGAQPMLSGLKREKWTGEGGEFESLQQYTLGMDLGSVDWKASARHQQLRVRRFHVERRQRIVVCLDVGRAMRDPIQGLERLDHGVHTALVLAKAALRAGDLVGMHAYGGEPRAWVPPRSGVGQFARLRQAAAALRAETDETNHVLGLHDLLRRLSRRTMVVVFTEFSDATTAELMLDALGQLARKHVIVFVALDDPLLEEPLSTLPSDASDLAAAVVASNLAQRRHLVLARLPRLGVHVVHSRPGAVAADLVERYVNIKARGLIG</sequence>
<evidence type="ECO:0000313" key="3">
    <source>
        <dbReference type="EMBL" id="AKF10346.1"/>
    </source>
</evidence>
<dbReference type="Pfam" id="PF01882">
    <property type="entry name" value="DUF58"/>
    <property type="match status" value="1"/>
</dbReference>
<gene>
    <name evidence="3" type="ORF">DB32_007495</name>
</gene>
<evidence type="ECO:0000259" key="2">
    <source>
        <dbReference type="Pfam" id="PF01882"/>
    </source>
</evidence>
<dbReference type="PANTHER" id="PTHR33608:SF3">
    <property type="entry name" value="SLR2013 PROTEIN"/>
    <property type="match status" value="1"/>
</dbReference>
<dbReference type="Proteomes" id="UP000034883">
    <property type="component" value="Chromosome"/>
</dbReference>
<keyword evidence="1" id="KW-1133">Transmembrane helix</keyword>
<protein>
    <submittedName>
        <fullName evidence="3">Putative MEMBRANE PROTEIN</fullName>
    </submittedName>
</protein>
<reference evidence="3 4" key="1">
    <citation type="submission" date="2015-03" db="EMBL/GenBank/DDBJ databases">
        <title>Genome assembly of Sandaracinus amylolyticus DSM 53668.</title>
        <authorList>
            <person name="Sharma G."/>
            <person name="Subramanian S."/>
        </authorList>
    </citation>
    <scope>NUCLEOTIDE SEQUENCE [LARGE SCALE GENOMIC DNA]</scope>
    <source>
        <strain evidence="3 4">DSM 53668</strain>
    </source>
</reference>
<dbReference type="EMBL" id="CP011125">
    <property type="protein sequence ID" value="AKF10346.1"/>
    <property type="molecule type" value="Genomic_DNA"/>
</dbReference>
<feature type="domain" description="DUF58" evidence="2">
    <location>
        <begin position="196"/>
        <end position="367"/>
    </location>
</feature>
<name>A0A0F6W8W5_9BACT</name>
<dbReference type="InterPro" id="IPR036465">
    <property type="entry name" value="vWFA_dom_sf"/>
</dbReference>
<evidence type="ECO:0000256" key="1">
    <source>
        <dbReference type="SAM" id="Phobius"/>
    </source>
</evidence>
<keyword evidence="1" id="KW-0812">Transmembrane</keyword>
<organism evidence="3 4">
    <name type="scientific">Sandaracinus amylolyticus</name>
    <dbReference type="NCBI Taxonomy" id="927083"/>
    <lineage>
        <taxon>Bacteria</taxon>
        <taxon>Pseudomonadati</taxon>
        <taxon>Myxococcota</taxon>
        <taxon>Polyangia</taxon>
        <taxon>Polyangiales</taxon>
        <taxon>Sandaracinaceae</taxon>
        <taxon>Sandaracinus</taxon>
    </lineage>
</organism>